<organism evidence="1 2">
    <name type="scientific">Racocetra persica</name>
    <dbReference type="NCBI Taxonomy" id="160502"/>
    <lineage>
        <taxon>Eukaryota</taxon>
        <taxon>Fungi</taxon>
        <taxon>Fungi incertae sedis</taxon>
        <taxon>Mucoromycota</taxon>
        <taxon>Glomeromycotina</taxon>
        <taxon>Glomeromycetes</taxon>
        <taxon>Diversisporales</taxon>
        <taxon>Gigasporaceae</taxon>
        <taxon>Racocetra</taxon>
    </lineage>
</organism>
<sequence>TMSTTPYLLINSSEESSHKNAQCSLQKAKKTAKYNNPKEKQLKK</sequence>
<dbReference type="Proteomes" id="UP000789920">
    <property type="component" value="Unassembled WGS sequence"/>
</dbReference>
<dbReference type="EMBL" id="CAJVQC010080727">
    <property type="protein sequence ID" value="CAG8818233.1"/>
    <property type="molecule type" value="Genomic_DNA"/>
</dbReference>
<comment type="caution">
    <text evidence="1">The sequence shown here is derived from an EMBL/GenBank/DDBJ whole genome shotgun (WGS) entry which is preliminary data.</text>
</comment>
<keyword evidence="2" id="KW-1185">Reference proteome</keyword>
<proteinExistence type="predicted"/>
<evidence type="ECO:0000313" key="1">
    <source>
        <dbReference type="EMBL" id="CAG8818233.1"/>
    </source>
</evidence>
<protein>
    <submittedName>
        <fullName evidence="1">18238_t:CDS:1</fullName>
    </submittedName>
</protein>
<gene>
    <name evidence="1" type="ORF">RPERSI_LOCUS24871</name>
</gene>
<reference evidence="1" key="1">
    <citation type="submission" date="2021-06" db="EMBL/GenBank/DDBJ databases">
        <authorList>
            <person name="Kallberg Y."/>
            <person name="Tangrot J."/>
            <person name="Rosling A."/>
        </authorList>
    </citation>
    <scope>NUCLEOTIDE SEQUENCE</scope>
    <source>
        <strain evidence="1">MA461A</strain>
    </source>
</reference>
<evidence type="ECO:0000313" key="2">
    <source>
        <dbReference type="Proteomes" id="UP000789920"/>
    </source>
</evidence>
<accession>A0ACA9S1V2</accession>
<feature type="non-terminal residue" evidence="1">
    <location>
        <position position="1"/>
    </location>
</feature>
<name>A0ACA9S1V2_9GLOM</name>